<dbReference type="eggNOG" id="ENOG5032K7M">
    <property type="taxonomic scope" value="Bacteria"/>
</dbReference>
<protein>
    <submittedName>
        <fullName evidence="1">Uncharacterized protein</fullName>
    </submittedName>
</protein>
<name>E4MTX9_CAPOC</name>
<evidence type="ECO:0000313" key="1">
    <source>
        <dbReference type="EMBL" id="EFS96935.1"/>
    </source>
</evidence>
<comment type="caution">
    <text evidence="1">The sequence shown here is derived from an EMBL/GenBank/DDBJ whole genome shotgun (WGS) entry which is preliminary data.</text>
</comment>
<sequence length="95" mass="10875">MGCDLSTKRKFNNNLKADKMKNVKTRKDNFFEEIVAEELKELSGTNKVAETNPDEMPTGHLSSEEFLYTTPFNEKNSQLAKNTDNDLVENIIYTP</sequence>
<accession>E4MTX9</accession>
<evidence type="ECO:0000313" key="2">
    <source>
        <dbReference type="Proteomes" id="UP000005391"/>
    </source>
</evidence>
<dbReference type="AlphaFoldDB" id="E4MTX9"/>
<gene>
    <name evidence="1" type="ORF">HMPREF1977_1851</name>
</gene>
<reference evidence="1 2" key="1">
    <citation type="submission" date="2010-10" db="EMBL/GenBank/DDBJ databases">
        <authorList>
            <person name="Muzny D."/>
            <person name="Qin X."/>
            <person name="Deng J."/>
            <person name="Jiang H."/>
            <person name="Liu Y."/>
            <person name="Qu J."/>
            <person name="Song X.-Z."/>
            <person name="Zhang L."/>
            <person name="Thornton R."/>
            <person name="Coyle M."/>
            <person name="Francisco L."/>
            <person name="Jackson L."/>
            <person name="Javaid M."/>
            <person name="Korchina V."/>
            <person name="Kovar C."/>
            <person name="Mata R."/>
            <person name="Mathew T."/>
            <person name="Ngo R."/>
            <person name="Nguyen L."/>
            <person name="Nguyen N."/>
            <person name="Okwuonu G."/>
            <person name="Ongeri F."/>
            <person name="Pham C."/>
            <person name="Simmons D."/>
            <person name="Wilczek-Boney K."/>
            <person name="Hale W."/>
            <person name="Jakkamsetti A."/>
            <person name="Pham P."/>
            <person name="Ruth R."/>
            <person name="San Lucas F."/>
            <person name="Warren J."/>
            <person name="Zhang J."/>
            <person name="Zhao Z."/>
            <person name="Zhou C."/>
            <person name="Zhu D."/>
            <person name="Lee S."/>
            <person name="Bess C."/>
            <person name="Blankenburg K."/>
            <person name="Forbes L."/>
            <person name="Fu Q."/>
            <person name="Gubbala S."/>
            <person name="Hirani K."/>
            <person name="Jayaseelan J.C."/>
            <person name="Lara F."/>
            <person name="Munidasa M."/>
            <person name="Palculict T."/>
            <person name="Patil S."/>
            <person name="Pu L.-L."/>
            <person name="Saada N."/>
            <person name="Tang L."/>
            <person name="Weissenberger G."/>
            <person name="Zhu Y."/>
            <person name="Hemphill L."/>
            <person name="Shang Y."/>
            <person name="Youmans B."/>
            <person name="Ayvaz T."/>
            <person name="Ross M."/>
            <person name="Santibanez J."/>
            <person name="Aqrawi P."/>
            <person name="Gross S."/>
            <person name="Joshi V."/>
            <person name="Fowler G."/>
            <person name="Nazareth L."/>
            <person name="Reid J."/>
            <person name="Worley K."/>
            <person name="Petrosino J."/>
            <person name="Highlander S."/>
            <person name="Gibbs R."/>
        </authorList>
    </citation>
    <scope>NUCLEOTIDE SEQUENCE [LARGE SCALE GENOMIC DNA]</scope>
    <source>
        <strain evidence="1 2">F0287</strain>
    </source>
</reference>
<dbReference type="Proteomes" id="UP000005391">
    <property type="component" value="Unassembled WGS sequence"/>
</dbReference>
<dbReference type="HOGENOM" id="CLU_2647839_0_0_10"/>
<proteinExistence type="predicted"/>
<dbReference type="EMBL" id="AEOH01000043">
    <property type="protein sequence ID" value="EFS96935.1"/>
    <property type="molecule type" value="Genomic_DNA"/>
</dbReference>
<organism evidence="1 2">
    <name type="scientific">Capnocytophaga ochracea F0287</name>
    <dbReference type="NCBI Taxonomy" id="873517"/>
    <lineage>
        <taxon>Bacteria</taxon>
        <taxon>Pseudomonadati</taxon>
        <taxon>Bacteroidota</taxon>
        <taxon>Flavobacteriia</taxon>
        <taxon>Flavobacteriales</taxon>
        <taxon>Flavobacteriaceae</taxon>
        <taxon>Capnocytophaga</taxon>
    </lineage>
</organism>